<dbReference type="InterPro" id="IPR003439">
    <property type="entry name" value="ABC_transporter-like_ATP-bd"/>
</dbReference>
<feature type="domain" description="ABC transporter" evidence="5">
    <location>
        <begin position="28"/>
        <end position="261"/>
    </location>
</feature>
<keyword evidence="4" id="KW-1278">Translocase</keyword>
<keyword evidence="1" id="KW-0813">Transport</keyword>
<keyword evidence="7" id="KW-1185">Reference proteome</keyword>
<dbReference type="Proteomes" id="UP001501183">
    <property type="component" value="Unassembled WGS sequence"/>
</dbReference>
<proteinExistence type="predicted"/>
<dbReference type="InterPro" id="IPR017871">
    <property type="entry name" value="ABC_transporter-like_CS"/>
</dbReference>
<evidence type="ECO:0000256" key="3">
    <source>
        <dbReference type="ARBA" id="ARBA00022840"/>
    </source>
</evidence>
<dbReference type="Gene3D" id="3.40.50.300">
    <property type="entry name" value="P-loop containing nucleotide triphosphate hydrolases"/>
    <property type="match status" value="1"/>
</dbReference>
<evidence type="ECO:0000256" key="1">
    <source>
        <dbReference type="ARBA" id="ARBA00022448"/>
    </source>
</evidence>
<dbReference type="SUPFAM" id="SSF52540">
    <property type="entry name" value="P-loop containing nucleoside triphosphate hydrolases"/>
    <property type="match status" value="1"/>
</dbReference>
<comment type="caution">
    <text evidence="6">The sequence shown here is derived from an EMBL/GenBank/DDBJ whole genome shotgun (WGS) entry which is preliminary data.</text>
</comment>
<dbReference type="InterPro" id="IPR027417">
    <property type="entry name" value="P-loop_NTPase"/>
</dbReference>
<protein>
    <submittedName>
        <fullName evidence="6">Heme ABC transporter ATP-binding protein</fullName>
    </submittedName>
</protein>
<dbReference type="SMART" id="SM00382">
    <property type="entry name" value="AAA"/>
    <property type="match status" value="1"/>
</dbReference>
<dbReference type="Pfam" id="PF00005">
    <property type="entry name" value="ABC_tran"/>
    <property type="match status" value="1"/>
</dbReference>
<evidence type="ECO:0000313" key="7">
    <source>
        <dbReference type="Proteomes" id="UP001501183"/>
    </source>
</evidence>
<keyword evidence="2" id="KW-0547">Nucleotide-binding</keyword>
<evidence type="ECO:0000256" key="2">
    <source>
        <dbReference type="ARBA" id="ARBA00022741"/>
    </source>
</evidence>
<keyword evidence="3 6" id="KW-0067">ATP-binding</keyword>
<sequence>MTVTARLRDLLAREVPVPRPTAPGAVTMRAAEVNVDRGGRRVLESVSLDVLAGEVLALVGPNGAGKSTLLAALSGDCDVSGGHVELDGRPLGEWTGGEMARRRAVLPQQHTVGFSFTAGEVVRMGRTPWIRTPLRDEDDAAVAEAMAACDVTGFADRPFAALSGGEKARVALARVLTQRTATLLLDEPTAALDLGHQEAVLQLAAGRARAGAAVVVVLHDLALAAAYADRVAVLEAGRLAAVGTPREVLTEDRLSRVYGHPVEVVTHPRTGAQLVLPRRG</sequence>
<evidence type="ECO:0000259" key="5">
    <source>
        <dbReference type="PROSITE" id="PS50893"/>
    </source>
</evidence>
<dbReference type="GO" id="GO:0005524">
    <property type="term" value="F:ATP binding"/>
    <property type="evidence" value="ECO:0007669"/>
    <property type="project" value="UniProtKB-KW"/>
</dbReference>
<dbReference type="InterPro" id="IPR003593">
    <property type="entry name" value="AAA+_ATPase"/>
</dbReference>
<dbReference type="PROSITE" id="PS00211">
    <property type="entry name" value="ABC_TRANSPORTER_1"/>
    <property type="match status" value="1"/>
</dbReference>
<dbReference type="PROSITE" id="PS50893">
    <property type="entry name" value="ABC_TRANSPORTER_2"/>
    <property type="match status" value="1"/>
</dbReference>
<evidence type="ECO:0000313" key="6">
    <source>
        <dbReference type="EMBL" id="GAA4474429.1"/>
    </source>
</evidence>
<dbReference type="EMBL" id="BAABFB010000023">
    <property type="protein sequence ID" value="GAA4474429.1"/>
    <property type="molecule type" value="Genomic_DNA"/>
</dbReference>
<organism evidence="6 7">
    <name type="scientific">Rhodococcus olei</name>
    <dbReference type="NCBI Taxonomy" id="2161675"/>
    <lineage>
        <taxon>Bacteria</taxon>
        <taxon>Bacillati</taxon>
        <taxon>Actinomycetota</taxon>
        <taxon>Actinomycetes</taxon>
        <taxon>Mycobacteriales</taxon>
        <taxon>Nocardiaceae</taxon>
        <taxon>Rhodococcus</taxon>
    </lineage>
</organism>
<evidence type="ECO:0000256" key="4">
    <source>
        <dbReference type="ARBA" id="ARBA00022967"/>
    </source>
</evidence>
<dbReference type="PANTHER" id="PTHR42794">
    <property type="entry name" value="HEMIN IMPORT ATP-BINDING PROTEIN HMUV"/>
    <property type="match status" value="1"/>
</dbReference>
<dbReference type="NCBIfam" id="NF010068">
    <property type="entry name" value="PRK13548.1"/>
    <property type="match status" value="1"/>
</dbReference>
<accession>A0ABP8NYC1</accession>
<gene>
    <name evidence="6" type="ORF">GCM10023094_10030</name>
</gene>
<reference evidence="7" key="1">
    <citation type="journal article" date="2019" name="Int. J. Syst. Evol. Microbiol.">
        <title>The Global Catalogue of Microorganisms (GCM) 10K type strain sequencing project: providing services to taxonomists for standard genome sequencing and annotation.</title>
        <authorList>
            <consortium name="The Broad Institute Genomics Platform"/>
            <consortium name="The Broad Institute Genome Sequencing Center for Infectious Disease"/>
            <person name="Wu L."/>
            <person name="Ma J."/>
        </authorList>
    </citation>
    <scope>NUCLEOTIDE SEQUENCE [LARGE SCALE GENOMIC DNA]</scope>
    <source>
        <strain evidence="7">JCM 32206</strain>
    </source>
</reference>
<dbReference type="PANTHER" id="PTHR42794:SF1">
    <property type="entry name" value="HEMIN IMPORT ATP-BINDING PROTEIN HMUV"/>
    <property type="match status" value="1"/>
</dbReference>
<name>A0ABP8NYC1_9NOCA</name>